<reference evidence="2" key="1">
    <citation type="submission" date="2021-05" db="EMBL/GenBank/DDBJ databases">
        <authorList>
            <person name="Alioto T."/>
            <person name="Alioto T."/>
            <person name="Gomez Garrido J."/>
        </authorList>
    </citation>
    <scope>NUCLEOTIDE SEQUENCE</scope>
</reference>
<feature type="compositionally biased region" description="Basic and acidic residues" evidence="1">
    <location>
        <begin position="136"/>
        <end position="166"/>
    </location>
</feature>
<organism evidence="2">
    <name type="scientific">Culex pipiens</name>
    <name type="common">House mosquito</name>
    <dbReference type="NCBI Taxonomy" id="7175"/>
    <lineage>
        <taxon>Eukaryota</taxon>
        <taxon>Metazoa</taxon>
        <taxon>Ecdysozoa</taxon>
        <taxon>Arthropoda</taxon>
        <taxon>Hexapoda</taxon>
        <taxon>Insecta</taxon>
        <taxon>Pterygota</taxon>
        <taxon>Neoptera</taxon>
        <taxon>Endopterygota</taxon>
        <taxon>Diptera</taxon>
        <taxon>Nematocera</taxon>
        <taxon>Culicoidea</taxon>
        <taxon>Culicidae</taxon>
        <taxon>Culicinae</taxon>
        <taxon>Culicini</taxon>
        <taxon>Culex</taxon>
        <taxon>Culex</taxon>
    </lineage>
</organism>
<dbReference type="AlphaFoldDB" id="A0A8D8B3J8"/>
<evidence type="ECO:0000256" key="1">
    <source>
        <dbReference type="SAM" id="MobiDB-lite"/>
    </source>
</evidence>
<proteinExistence type="predicted"/>
<feature type="compositionally biased region" description="Basic and acidic residues" evidence="1">
    <location>
        <begin position="81"/>
        <end position="113"/>
    </location>
</feature>
<dbReference type="EMBL" id="HBUE01057448">
    <property type="protein sequence ID" value="CAG6467014.1"/>
    <property type="molecule type" value="Transcribed_RNA"/>
</dbReference>
<name>A0A8D8B3J8_CULPI</name>
<accession>A0A8D8B3J8</accession>
<protein>
    <submittedName>
        <fullName evidence="2">(northern house mosquito) hypothetical protein</fullName>
    </submittedName>
</protein>
<feature type="region of interest" description="Disordered" evidence="1">
    <location>
        <begin position="81"/>
        <end position="114"/>
    </location>
</feature>
<feature type="region of interest" description="Disordered" evidence="1">
    <location>
        <begin position="136"/>
        <end position="171"/>
    </location>
</feature>
<evidence type="ECO:0000313" key="2">
    <source>
        <dbReference type="EMBL" id="CAG6467014.1"/>
    </source>
</evidence>
<sequence length="307" mass="35394">MVLESEQLERHDCVVLHHQFRLADADDRFGPEADGSGVGQPRLDACVVKVGMHRRQGVTDYQIADDVTSFVDKVAHLEPGRDTVARGSDSRKGRDVRHRSEREHVRRQAEPRRPRLGITQRVQRLLVGTLIPQHVDRPSRRVDRRPHAGRYERRSDPTGQKDRARCAGDSNDSGCDVQRLKIVVLPSGRLPNVVLHVLQIRRYQLPLLRVHHLGRGILVVLQKILKVLIHPSNRINVLRSRFRRLLKLKPKQRHLVQLSLGIQLDRNDRQPARNTAVNPAVHLLYQLVYHFLRFLVVKAQLFHVLEL</sequence>